<dbReference type="Proteomes" id="UP000002216">
    <property type="component" value="Chromosome"/>
</dbReference>
<organism evidence="1 2">
    <name type="scientific">Desulfomicrobium baculatum (strain DSM 4028 / VKM B-1378 / X)</name>
    <name type="common">Desulfovibrio baculatus</name>
    <dbReference type="NCBI Taxonomy" id="525897"/>
    <lineage>
        <taxon>Bacteria</taxon>
        <taxon>Pseudomonadati</taxon>
        <taxon>Thermodesulfobacteriota</taxon>
        <taxon>Desulfovibrionia</taxon>
        <taxon>Desulfovibrionales</taxon>
        <taxon>Desulfomicrobiaceae</taxon>
        <taxon>Desulfomicrobium</taxon>
    </lineage>
</organism>
<dbReference type="AlphaFoldDB" id="C7LS56"/>
<accession>C7LS56</accession>
<dbReference type="STRING" id="525897.Dbac_2525"/>
<reference evidence="1 2" key="1">
    <citation type="journal article" date="2009" name="Stand. Genomic Sci.">
        <title>Complete genome sequence of Desulfomicrobium baculatum type strain (X).</title>
        <authorList>
            <person name="Copeland A."/>
            <person name="Spring S."/>
            <person name="Goker M."/>
            <person name="Schneider S."/>
            <person name="Lapidus A."/>
            <person name="Del Rio T.G."/>
            <person name="Tice H."/>
            <person name="Cheng J.F."/>
            <person name="Chen F."/>
            <person name="Nolan M."/>
            <person name="Bruce D."/>
            <person name="Goodwin L."/>
            <person name="Pitluck S."/>
            <person name="Ivanova N."/>
            <person name="Mavrommatis K."/>
            <person name="Ovchinnikova G."/>
            <person name="Pati A."/>
            <person name="Chen A."/>
            <person name="Palaniappan K."/>
            <person name="Land M."/>
            <person name="Hauser L."/>
            <person name="Chang Y.J."/>
            <person name="Jeffries C.C."/>
            <person name="Meincke L."/>
            <person name="Sims D."/>
            <person name="Brettin T."/>
            <person name="Detter J.C."/>
            <person name="Han C."/>
            <person name="Chain P."/>
            <person name="Bristow J."/>
            <person name="Eisen J.A."/>
            <person name="Markowitz V."/>
            <person name="Hugenholtz P."/>
            <person name="Kyrpides N.C."/>
            <person name="Klenk H.P."/>
            <person name="Lucas S."/>
        </authorList>
    </citation>
    <scope>NUCLEOTIDE SEQUENCE [LARGE SCALE GENOMIC DNA]</scope>
    <source>
        <strain evidence="2">DSM 4028 / VKM B-1378 / X</strain>
    </source>
</reference>
<sequence>MSALHSLRWTAAVLIGAICFLGWPLPDPARCATGSAGQDMRELEQDGKLTVRALRGWNMLPEPFMQLALSLHQSGIDILGADLQAIQALAQKAKSASAGDLAGHADTLEKLARYMEEFAARQASDHAATLSSGSAHEDGKPQAVEVVSVPVALPVQDSDLLGTDDYDWQKASDLPAEKKAIEQRMTGFQEAMDRKDIPAATALIAADRRDVYSALFAAKPDAMPSFGALFESAKITFLSPPPEPQKNITLRTAEYALELDGFTFYVRWIKNDDTWFLADF</sequence>
<evidence type="ECO:0000313" key="2">
    <source>
        <dbReference type="Proteomes" id="UP000002216"/>
    </source>
</evidence>
<dbReference type="EMBL" id="CP001629">
    <property type="protein sequence ID" value="ACU90604.1"/>
    <property type="molecule type" value="Genomic_DNA"/>
</dbReference>
<evidence type="ECO:0000313" key="1">
    <source>
        <dbReference type="EMBL" id="ACU90604.1"/>
    </source>
</evidence>
<protein>
    <submittedName>
        <fullName evidence="1">Uncharacterized protein</fullName>
    </submittedName>
</protein>
<dbReference type="KEGG" id="dba:Dbac_2525"/>
<proteinExistence type="predicted"/>
<gene>
    <name evidence="1" type="ordered locus">Dbac_2525</name>
</gene>
<dbReference type="HOGENOM" id="CLU_1124129_0_0_7"/>
<dbReference type="eggNOG" id="ENOG502ZHBI">
    <property type="taxonomic scope" value="Bacteria"/>
</dbReference>
<keyword evidence="2" id="KW-1185">Reference proteome</keyword>
<name>C7LS56_DESBD</name>